<dbReference type="Proteomes" id="UP000605024">
    <property type="component" value="Unassembled WGS sequence"/>
</dbReference>
<dbReference type="SUPFAM" id="SSF47598">
    <property type="entry name" value="Ribbon-helix-helix"/>
    <property type="match status" value="1"/>
</dbReference>
<reference evidence="1" key="1">
    <citation type="submission" date="2020-09" db="EMBL/GenBank/DDBJ databases">
        <title>Characterization of IncC plasmids in Enterobacterales of food-producing animals originating from China.</title>
        <authorList>
            <person name="Zhang Y."/>
            <person name="Lei C.-W."/>
        </authorList>
    </citation>
    <scope>NUCLEOTIDE SEQUENCE</scope>
    <source>
        <strain evidence="1">CC1</strain>
    </source>
</reference>
<dbReference type="RefSeq" id="WP_050566836.1">
    <property type="nucleotide sequence ID" value="NZ_CP078598.1"/>
</dbReference>
<gene>
    <name evidence="1" type="ORF">ID160_04790</name>
</gene>
<accession>A0A8I0KJB7</accession>
<dbReference type="EMBL" id="JACXSK010000001">
    <property type="protein sequence ID" value="MBD3121984.1"/>
    <property type="molecule type" value="Genomic_DNA"/>
</dbReference>
<name>A0A8I0KJB7_CITBR</name>
<dbReference type="InterPro" id="IPR008651">
    <property type="entry name" value="Uncharacterised_HicB"/>
</dbReference>
<dbReference type="Pfam" id="PF05534">
    <property type="entry name" value="HicB"/>
    <property type="match status" value="1"/>
</dbReference>
<evidence type="ECO:0000313" key="1">
    <source>
        <dbReference type="EMBL" id="MBD3121984.1"/>
    </source>
</evidence>
<proteinExistence type="predicted"/>
<dbReference type="InterPro" id="IPR010985">
    <property type="entry name" value="Ribbon_hlx_hlx"/>
</dbReference>
<dbReference type="AlphaFoldDB" id="A0A8I0KJB7"/>
<dbReference type="InterPro" id="IPR035069">
    <property type="entry name" value="TTHA1013/TTHA0281-like"/>
</dbReference>
<sequence length="152" mass="17031">MNKMLNYKGYFGSIEVSIEDGILHGKIQCINDIVTYEAETPNELKSAFEEAVTDYLETCKELGKSPDKPMSGSFNIRIGSELHKKAYLAACRSGTTLNDYVKKAIEEKVSERKEIHLHIEEKESVELLSGGYVIGAASRSKWMSVEGKGRRH</sequence>
<evidence type="ECO:0000313" key="2">
    <source>
        <dbReference type="Proteomes" id="UP000605024"/>
    </source>
</evidence>
<dbReference type="GO" id="GO:0006355">
    <property type="term" value="P:regulation of DNA-templated transcription"/>
    <property type="evidence" value="ECO:0007669"/>
    <property type="project" value="InterPro"/>
</dbReference>
<protein>
    <submittedName>
        <fullName evidence="1">Type II toxin-antitoxin system HicB family antitoxin</fullName>
    </submittedName>
</protein>
<dbReference type="SUPFAM" id="SSF143100">
    <property type="entry name" value="TTHA1013/TTHA0281-like"/>
    <property type="match status" value="1"/>
</dbReference>
<organism evidence="1 2">
    <name type="scientific">Citrobacter braakii</name>
    <dbReference type="NCBI Taxonomy" id="57706"/>
    <lineage>
        <taxon>Bacteria</taxon>
        <taxon>Pseudomonadati</taxon>
        <taxon>Pseudomonadota</taxon>
        <taxon>Gammaproteobacteria</taxon>
        <taxon>Enterobacterales</taxon>
        <taxon>Enterobacteriaceae</taxon>
        <taxon>Citrobacter</taxon>
        <taxon>Citrobacter freundii complex</taxon>
    </lineage>
</organism>
<comment type="caution">
    <text evidence="1">The sequence shown here is derived from an EMBL/GenBank/DDBJ whole genome shotgun (WGS) entry which is preliminary data.</text>
</comment>